<comment type="function">
    <text evidence="11">Component of the sulfite reductase complex that catalyzes the 6-electron reduction of sulfite to sulfide. This is one of several activities required for the biosynthesis of L-cysteine from sulfate. The flavoprotein component catalyzes the electron flow from NADPH -&gt; FAD -&gt; FMN to the hemoprotein component.</text>
</comment>
<dbReference type="InterPro" id="IPR017927">
    <property type="entry name" value="FAD-bd_FR_type"/>
</dbReference>
<feature type="binding site" evidence="12">
    <location>
        <begin position="118"/>
        <end position="121"/>
    </location>
    <ligand>
        <name>FMN</name>
        <dbReference type="ChEBI" id="CHEBI:58210"/>
    </ligand>
</feature>
<feature type="binding site" evidence="12">
    <location>
        <begin position="71"/>
        <end position="76"/>
    </location>
    <ligand>
        <name>FMN</name>
        <dbReference type="ChEBI" id="CHEBI:58210"/>
    </ligand>
</feature>
<keyword evidence="7 11" id="KW-0249">Electron transport</keyword>
<dbReference type="GO" id="GO:0004783">
    <property type="term" value="F:sulfite reductase (NADPH) activity"/>
    <property type="evidence" value="ECO:0007669"/>
    <property type="project" value="UniProtKB-EC"/>
</dbReference>
<dbReference type="InterPro" id="IPR039261">
    <property type="entry name" value="FNR_nucleotide-bd"/>
</dbReference>
<keyword evidence="2 11" id="KW-0028">Amino-acid biosynthesis</keyword>
<evidence type="ECO:0000256" key="11">
    <source>
        <dbReference type="PIRNR" id="PIRNR000207"/>
    </source>
</evidence>
<dbReference type="GO" id="GO:0050660">
    <property type="term" value="F:flavin adenine dinucleotide binding"/>
    <property type="evidence" value="ECO:0007669"/>
    <property type="project" value="InterPro"/>
</dbReference>
<dbReference type="InterPro" id="IPR023173">
    <property type="entry name" value="NADPH_Cyt_P450_Rdtase_alpha"/>
</dbReference>
<dbReference type="Gene3D" id="2.40.30.10">
    <property type="entry name" value="Translation factors"/>
    <property type="match status" value="1"/>
</dbReference>
<dbReference type="Proteomes" id="UP000502958">
    <property type="component" value="Chromosome"/>
</dbReference>
<dbReference type="SUPFAM" id="SSF52343">
    <property type="entry name" value="Ferredoxin reductase-like, C-terminal NADP-linked domain"/>
    <property type="match status" value="1"/>
</dbReference>
<feature type="binding site" evidence="12">
    <location>
        <begin position="387"/>
        <end position="390"/>
    </location>
    <ligand>
        <name>FAD</name>
        <dbReference type="ChEBI" id="CHEBI:57692"/>
    </ligand>
</feature>
<keyword evidence="8 11" id="KW-0560">Oxidoreductase</keyword>
<dbReference type="InterPro" id="IPR001709">
    <property type="entry name" value="Flavoprot_Pyr_Nucl_cyt_Rdtase"/>
</dbReference>
<dbReference type="SUPFAM" id="SSF63380">
    <property type="entry name" value="Riboflavin synthase domain-like"/>
    <property type="match status" value="1"/>
</dbReference>
<dbReference type="PRINTS" id="PR00371">
    <property type="entry name" value="FPNCR"/>
</dbReference>
<feature type="binding site" evidence="12">
    <location>
        <begin position="526"/>
        <end position="530"/>
    </location>
    <ligand>
        <name>NADP(+)</name>
        <dbReference type="ChEBI" id="CHEBI:58349"/>
    </ligand>
</feature>
<comment type="catalytic activity">
    <reaction evidence="10 11">
        <text>hydrogen sulfide + 3 NADP(+) + 3 H2O = sulfite + 3 NADPH + 4 H(+)</text>
        <dbReference type="Rhea" id="RHEA:13801"/>
        <dbReference type="ChEBI" id="CHEBI:15377"/>
        <dbReference type="ChEBI" id="CHEBI:15378"/>
        <dbReference type="ChEBI" id="CHEBI:17359"/>
        <dbReference type="ChEBI" id="CHEBI:29919"/>
        <dbReference type="ChEBI" id="CHEBI:57783"/>
        <dbReference type="ChEBI" id="CHEBI:58349"/>
        <dbReference type="EC" id="1.8.1.2"/>
    </reaction>
</comment>
<protein>
    <recommendedName>
        <fullName evidence="11">Sulfite reductase [NADPH] flavoprotein alpha-component</fullName>
        <shortName evidence="11">SiR-FP</shortName>
        <ecNumber evidence="11">1.8.1.2</ecNumber>
    </recommendedName>
</protein>
<accession>A0A6C1FHZ0</accession>
<feature type="domain" description="Flavodoxin-like" evidence="13">
    <location>
        <begin position="65"/>
        <end position="203"/>
    </location>
</feature>
<feature type="binding site" evidence="12">
    <location>
        <begin position="405"/>
        <end position="407"/>
    </location>
    <ligand>
        <name>FAD</name>
        <dbReference type="ChEBI" id="CHEBI:57692"/>
    </ligand>
</feature>
<dbReference type="InterPro" id="IPR008254">
    <property type="entry name" value="Flavodoxin/NO_synth"/>
</dbReference>
<dbReference type="InterPro" id="IPR003097">
    <property type="entry name" value="CysJ-like_FAD-binding"/>
</dbReference>
<keyword evidence="3 11" id="KW-0285">Flavoprotein</keyword>
<dbReference type="GO" id="GO:0005829">
    <property type="term" value="C:cytosol"/>
    <property type="evidence" value="ECO:0007669"/>
    <property type="project" value="TreeGrafter"/>
</dbReference>
<evidence type="ECO:0000259" key="14">
    <source>
        <dbReference type="PROSITE" id="PS51384"/>
    </source>
</evidence>
<evidence type="ECO:0000256" key="9">
    <source>
        <dbReference type="ARBA" id="ARBA00023192"/>
    </source>
</evidence>
<dbReference type="Pfam" id="PF00258">
    <property type="entry name" value="Flavodoxin_1"/>
    <property type="match status" value="1"/>
</dbReference>
<evidence type="ECO:0000256" key="10">
    <source>
        <dbReference type="ARBA" id="ARBA00052219"/>
    </source>
</evidence>
<evidence type="ECO:0000256" key="1">
    <source>
        <dbReference type="ARBA" id="ARBA00022448"/>
    </source>
</evidence>
<evidence type="ECO:0000256" key="7">
    <source>
        <dbReference type="ARBA" id="ARBA00022982"/>
    </source>
</evidence>
<organism evidence="15 16">
    <name type="scientific">Buchnera aphidicola subsp. Uroleucon sonchi</name>
    <dbReference type="NCBI Taxonomy" id="118118"/>
    <lineage>
        <taxon>Bacteria</taxon>
        <taxon>Pseudomonadati</taxon>
        <taxon>Pseudomonadota</taxon>
        <taxon>Gammaproteobacteria</taxon>
        <taxon>Enterobacterales</taxon>
        <taxon>Erwiniaceae</taxon>
        <taxon>Buchnera</taxon>
    </lineage>
</organism>
<keyword evidence="5 11" id="KW-0274">FAD</keyword>
<dbReference type="Gene3D" id="1.20.990.10">
    <property type="entry name" value="NADPH-cytochrome p450 Reductase, Chain A, domain 3"/>
    <property type="match status" value="1"/>
</dbReference>
<dbReference type="PROSITE" id="PS51384">
    <property type="entry name" value="FAD_FR"/>
    <property type="match status" value="1"/>
</dbReference>
<evidence type="ECO:0000256" key="3">
    <source>
        <dbReference type="ARBA" id="ARBA00022630"/>
    </source>
</evidence>
<keyword evidence="4 11" id="KW-0288">FMN</keyword>
<evidence type="ECO:0000256" key="12">
    <source>
        <dbReference type="PIRSR" id="PIRSR000207-1"/>
    </source>
</evidence>
<dbReference type="PANTHER" id="PTHR19384:SF128">
    <property type="entry name" value="NADPH OXIDOREDUCTASE A"/>
    <property type="match status" value="1"/>
</dbReference>
<keyword evidence="6 11" id="KW-0521">NADP</keyword>
<dbReference type="AlphaFoldDB" id="A0A6C1FHZ0"/>
<feature type="binding site" evidence="12">
    <location>
        <begin position="520"/>
        <end position="521"/>
    </location>
    <ligand>
        <name>NADP(+)</name>
        <dbReference type="ChEBI" id="CHEBI:58349"/>
    </ligand>
</feature>
<evidence type="ECO:0000259" key="13">
    <source>
        <dbReference type="PROSITE" id="PS50902"/>
    </source>
</evidence>
<keyword evidence="9 11" id="KW-0198">Cysteine biosynthesis</keyword>
<feature type="binding site" evidence="12">
    <location>
        <position position="323"/>
    </location>
    <ligand>
        <name>FAD</name>
        <dbReference type="ChEBI" id="CHEBI:57692"/>
    </ligand>
</feature>
<comment type="pathway">
    <text evidence="11">Sulfur metabolism; hydrogen sulfide biosynthesis; hydrogen sulfide from sulfite (NADPH route): step 1/1.</text>
</comment>
<feature type="binding site" evidence="12">
    <location>
        <begin position="420"/>
        <end position="423"/>
    </location>
    <ligand>
        <name>FAD</name>
        <dbReference type="ChEBI" id="CHEBI:57692"/>
    </ligand>
</feature>
<comment type="subunit">
    <text evidence="11">Alpha(8)-beta(8). The alpha component is a flavoprotein, the beta component is a hemoprotein.</text>
</comment>
<dbReference type="Gene3D" id="3.40.50.80">
    <property type="entry name" value="Nucleotide-binding domain of ferredoxin-NADP reductase (FNR) module"/>
    <property type="match status" value="1"/>
</dbReference>
<dbReference type="NCBIfam" id="TIGR01931">
    <property type="entry name" value="cysJ"/>
    <property type="match status" value="1"/>
</dbReference>
<dbReference type="SUPFAM" id="SSF52218">
    <property type="entry name" value="Flavoproteins"/>
    <property type="match status" value="1"/>
</dbReference>
<evidence type="ECO:0000256" key="5">
    <source>
        <dbReference type="ARBA" id="ARBA00022827"/>
    </source>
</evidence>
<dbReference type="Pfam" id="PF00175">
    <property type="entry name" value="NAD_binding_1"/>
    <property type="match status" value="1"/>
</dbReference>
<dbReference type="InterPro" id="IPR010199">
    <property type="entry name" value="CysJ"/>
</dbReference>
<sequence length="600" mass="69181">MKNQNPFNLLFPLNAEQLNYFNKLDSSCTDIQRAWLSGYFWHSANKKSNNFTTDINKKNANDTLITIISASQTGNAKLLSERLYKYLKKNNKKSRLINAFDYKFKKIQDEKILILIISTQGEGEPPEEALSLYKFIVSKKAPNLNNLYYSIFGLGDKSYNFFCQAGKIFDNRFQELGATPLLNRFDADIEYEDDYNHWSKDLLKSINNIQNSQSCDTFSNKTSSSVILKTNFSKKNPATGVILTNQKITGRYSNKDVHHIEIDIKDLNITYQPGDAIGIWYENDINLVKKIIQLFSIDLSELVKIKNQVITIFDALKNHVELTNNTKNIVKNYANITQNTILKKIVSNESSLQNYVLETPFVKMIHDHPQKISSRQLLSFLRPLTPRLYSISSSQEETPNEIHMTVGVIKKIISDCVYLGGASGYLSQSLQVDDTVKFFIETNNNFRLPENSNLPIIMISTGTGIAPFRSFIQQRDNDGSTGKNWIFFGNTNFTEDFLYQLEWQEYIKKGLITNMHVVWSRDQENKLYVQDKMRENSKEIWSWIQEGAIIYICGNATKMAKDVEKALLDIISENGKMNLDNADEFLNNLRLNKRYKRDVY</sequence>
<dbReference type="RefSeq" id="WP_163119456.1">
    <property type="nucleotide sequence ID" value="NZ_CP047588.1"/>
</dbReference>
<dbReference type="EC" id="1.8.1.2" evidence="11"/>
<feature type="binding site" evidence="12">
    <location>
        <position position="600"/>
    </location>
    <ligand>
        <name>FAD</name>
        <dbReference type="ChEBI" id="CHEBI:57692"/>
    </ligand>
</feature>
<keyword evidence="1 11" id="KW-0813">Transport</keyword>
<dbReference type="GO" id="GO:0010181">
    <property type="term" value="F:FMN binding"/>
    <property type="evidence" value="ECO:0007669"/>
    <property type="project" value="InterPro"/>
</dbReference>
<name>A0A6C1FHZ0_BUCUN</name>
<comment type="cofactor">
    <cofactor evidence="11 12">
        <name>FAD</name>
        <dbReference type="ChEBI" id="CHEBI:57692"/>
    </cofactor>
    <text evidence="11 12">Binds 1 FAD per subunit.</text>
</comment>
<comment type="cofactor">
    <cofactor evidence="11 12">
        <name>FMN</name>
        <dbReference type="ChEBI" id="CHEBI:58210"/>
    </cofactor>
    <text evidence="11 12">Binds 1 FMN per subunit.</text>
</comment>
<dbReference type="EMBL" id="CP047588">
    <property type="protein sequence ID" value="QIE02119.1"/>
    <property type="molecule type" value="Genomic_DNA"/>
</dbReference>
<dbReference type="InterPro" id="IPR001094">
    <property type="entry name" value="Flavdoxin-like"/>
</dbReference>
<dbReference type="InterPro" id="IPR017938">
    <property type="entry name" value="Riboflavin_synthase-like_b-brl"/>
</dbReference>
<dbReference type="InterPro" id="IPR001433">
    <property type="entry name" value="OxRdtase_FAD/NAD-bd"/>
</dbReference>
<dbReference type="GO" id="GO:0070814">
    <property type="term" value="P:hydrogen sulfide biosynthetic process"/>
    <property type="evidence" value="ECO:0007669"/>
    <property type="project" value="UniProtKB-UniPathway"/>
</dbReference>
<dbReference type="UniPathway" id="UPA00140">
    <property type="reaction ID" value="UER00207"/>
</dbReference>
<feature type="binding site" evidence="12">
    <location>
        <begin position="154"/>
        <end position="163"/>
    </location>
    <ligand>
        <name>FMN</name>
        <dbReference type="ChEBI" id="CHEBI:58210"/>
    </ligand>
</feature>
<evidence type="ECO:0000256" key="8">
    <source>
        <dbReference type="ARBA" id="ARBA00023002"/>
    </source>
</evidence>
<proteinExistence type="predicted"/>
<dbReference type="GO" id="GO:0019344">
    <property type="term" value="P:cysteine biosynthetic process"/>
    <property type="evidence" value="ECO:0007669"/>
    <property type="project" value="UniProtKB-KW"/>
</dbReference>
<dbReference type="Pfam" id="PF00667">
    <property type="entry name" value="FAD_binding_1"/>
    <property type="match status" value="1"/>
</dbReference>
<dbReference type="FunFam" id="3.40.50.80:FF:000001">
    <property type="entry name" value="NADPH--cytochrome P450 reductase 1"/>
    <property type="match status" value="1"/>
</dbReference>
<feature type="binding site" evidence="12">
    <location>
        <position position="562"/>
    </location>
    <ligand>
        <name>NADP(+)</name>
        <dbReference type="ChEBI" id="CHEBI:58349"/>
    </ligand>
</feature>
<evidence type="ECO:0000313" key="16">
    <source>
        <dbReference type="Proteomes" id="UP000502958"/>
    </source>
</evidence>
<dbReference type="Gene3D" id="3.40.50.360">
    <property type="match status" value="1"/>
</dbReference>
<evidence type="ECO:0000256" key="2">
    <source>
        <dbReference type="ARBA" id="ARBA00022605"/>
    </source>
</evidence>
<feature type="domain" description="FAD-binding FR-type" evidence="14">
    <location>
        <begin position="235"/>
        <end position="449"/>
    </location>
</feature>
<evidence type="ECO:0000313" key="15">
    <source>
        <dbReference type="EMBL" id="QIE02119.1"/>
    </source>
</evidence>
<reference evidence="15 16" key="1">
    <citation type="submission" date="2020-01" db="EMBL/GenBank/DDBJ databases">
        <title>Complete genome of Buchnera aphidicola isolated from Chaitophorus populeti.</title>
        <authorList>
            <person name="Park J."/>
            <person name="Xi H."/>
        </authorList>
    </citation>
    <scope>NUCLEOTIDE SEQUENCE [LARGE SCALE GENOMIC DNA]</scope>
    <source>
        <strain evidence="15 16">UsonBac</strain>
    </source>
</reference>
<dbReference type="PROSITE" id="PS50902">
    <property type="entry name" value="FLAVODOXIN_LIKE"/>
    <property type="match status" value="1"/>
</dbReference>
<dbReference type="PANTHER" id="PTHR19384">
    <property type="entry name" value="NITRIC OXIDE SYNTHASE-RELATED"/>
    <property type="match status" value="1"/>
</dbReference>
<evidence type="ECO:0000256" key="4">
    <source>
        <dbReference type="ARBA" id="ARBA00022643"/>
    </source>
</evidence>
<dbReference type="PRINTS" id="PR00369">
    <property type="entry name" value="FLAVODOXIN"/>
</dbReference>
<evidence type="ECO:0000256" key="6">
    <source>
        <dbReference type="ARBA" id="ARBA00022857"/>
    </source>
</evidence>
<dbReference type="PIRSF" id="PIRSF000207">
    <property type="entry name" value="SiR-FP_CysJ"/>
    <property type="match status" value="1"/>
</dbReference>
<dbReference type="InterPro" id="IPR029039">
    <property type="entry name" value="Flavoprotein-like_sf"/>
</dbReference>
<gene>
    <name evidence="15" type="ORF">GUU85_02005</name>
</gene>